<feature type="domain" description="Beta-ketoacyl-[acyl-carrier-protein] synthase III N-terminal" evidence="10">
    <location>
        <begin position="125"/>
        <end position="203"/>
    </location>
</feature>
<dbReference type="Proteomes" id="UP000315440">
    <property type="component" value="Unassembled WGS sequence"/>
</dbReference>
<feature type="active site" evidence="8">
    <location>
        <position position="273"/>
    </location>
</feature>
<evidence type="ECO:0000256" key="4">
    <source>
        <dbReference type="ARBA" id="ARBA00022832"/>
    </source>
</evidence>
<keyword evidence="8" id="KW-0963">Cytoplasm</keyword>
<dbReference type="SUPFAM" id="SSF53901">
    <property type="entry name" value="Thiolase-like"/>
    <property type="match status" value="1"/>
</dbReference>
<dbReference type="UniPathway" id="UPA00094"/>
<evidence type="ECO:0000313" key="12">
    <source>
        <dbReference type="Proteomes" id="UP000315440"/>
    </source>
</evidence>
<keyword evidence="5 8" id="KW-0443">Lipid metabolism</keyword>
<dbReference type="Pfam" id="PF08541">
    <property type="entry name" value="ACP_syn_III_C"/>
    <property type="match status" value="1"/>
</dbReference>
<dbReference type="NCBIfam" id="TIGR00747">
    <property type="entry name" value="fabH"/>
    <property type="match status" value="1"/>
</dbReference>
<evidence type="ECO:0000256" key="2">
    <source>
        <dbReference type="ARBA" id="ARBA00022516"/>
    </source>
</evidence>
<evidence type="ECO:0000256" key="1">
    <source>
        <dbReference type="ARBA" id="ARBA00008642"/>
    </source>
</evidence>
<dbReference type="AlphaFoldDB" id="A0A5C5ZTN1"/>
<comment type="subcellular location">
    <subcellularLocation>
        <location evidence="8">Cytoplasm</location>
    </subcellularLocation>
</comment>
<evidence type="ECO:0000256" key="5">
    <source>
        <dbReference type="ARBA" id="ARBA00023098"/>
    </source>
</evidence>
<keyword evidence="3 8" id="KW-0808">Transferase</keyword>
<dbReference type="CDD" id="cd00830">
    <property type="entry name" value="KAS_III"/>
    <property type="match status" value="1"/>
</dbReference>
<dbReference type="GO" id="GO:0033818">
    <property type="term" value="F:beta-ketoacyl-acyl-carrier-protein synthase III activity"/>
    <property type="evidence" value="ECO:0007669"/>
    <property type="project" value="UniProtKB-UniRule"/>
</dbReference>
<evidence type="ECO:0000259" key="9">
    <source>
        <dbReference type="Pfam" id="PF08541"/>
    </source>
</evidence>
<accession>A0A5C5ZTN1</accession>
<dbReference type="OrthoDB" id="9815506at2"/>
<organism evidence="11 12">
    <name type="scientific">Pseudobythopirellula maris</name>
    <dbReference type="NCBI Taxonomy" id="2527991"/>
    <lineage>
        <taxon>Bacteria</taxon>
        <taxon>Pseudomonadati</taxon>
        <taxon>Planctomycetota</taxon>
        <taxon>Planctomycetia</taxon>
        <taxon>Pirellulales</taxon>
        <taxon>Lacipirellulaceae</taxon>
        <taxon>Pseudobythopirellula</taxon>
    </lineage>
</organism>
<dbReference type="Pfam" id="PF08545">
    <property type="entry name" value="ACP_syn_III"/>
    <property type="match status" value="1"/>
</dbReference>
<comment type="catalytic activity">
    <reaction evidence="8">
        <text>malonyl-[ACP] + acetyl-CoA + H(+) = 3-oxobutanoyl-[ACP] + CO2 + CoA</text>
        <dbReference type="Rhea" id="RHEA:12080"/>
        <dbReference type="Rhea" id="RHEA-COMP:9623"/>
        <dbReference type="Rhea" id="RHEA-COMP:9625"/>
        <dbReference type="ChEBI" id="CHEBI:15378"/>
        <dbReference type="ChEBI" id="CHEBI:16526"/>
        <dbReference type="ChEBI" id="CHEBI:57287"/>
        <dbReference type="ChEBI" id="CHEBI:57288"/>
        <dbReference type="ChEBI" id="CHEBI:78449"/>
        <dbReference type="ChEBI" id="CHEBI:78450"/>
        <dbReference type="EC" id="2.3.1.180"/>
    </reaction>
</comment>
<dbReference type="HAMAP" id="MF_01815">
    <property type="entry name" value="FabH"/>
    <property type="match status" value="1"/>
</dbReference>
<comment type="function">
    <text evidence="8">Catalyzes the condensation reaction of fatty acid synthesis by the addition to an acyl acceptor of two carbons from malonyl-ACP. Catalyzes the first condensation reaction which initiates fatty acid synthesis and may therefore play a role in governing the total rate of fatty acid production. Possesses both acetoacetyl-ACP synthase and acetyl transacylase activities. Its substrate specificity determines the biosynthesis of branched-chain and/or straight-chain of fatty acids.</text>
</comment>
<dbReference type="NCBIfam" id="NF006829">
    <property type="entry name" value="PRK09352.1"/>
    <property type="match status" value="1"/>
</dbReference>
<comment type="domain">
    <text evidence="8">The last Arg residue of the ACP-binding site is essential for the weak association between ACP/AcpP and FabH.</text>
</comment>
<keyword evidence="7 8" id="KW-0511">Multifunctional enzyme</keyword>
<feature type="active site" evidence="8">
    <location>
        <position position="131"/>
    </location>
</feature>
<evidence type="ECO:0000313" key="11">
    <source>
        <dbReference type="EMBL" id="TWT90882.1"/>
    </source>
</evidence>
<feature type="domain" description="Beta-ketoacyl-[acyl-carrier-protein] synthase III C-terminal" evidence="9">
    <location>
        <begin position="257"/>
        <end position="346"/>
    </location>
</feature>
<dbReference type="InterPro" id="IPR016039">
    <property type="entry name" value="Thiolase-like"/>
</dbReference>
<dbReference type="InterPro" id="IPR013747">
    <property type="entry name" value="ACP_syn_III_C"/>
</dbReference>
<evidence type="ECO:0000259" key="10">
    <source>
        <dbReference type="Pfam" id="PF08545"/>
    </source>
</evidence>
<dbReference type="GO" id="GO:0004315">
    <property type="term" value="F:3-oxoacyl-[acyl-carrier-protein] synthase activity"/>
    <property type="evidence" value="ECO:0007669"/>
    <property type="project" value="InterPro"/>
</dbReference>
<comment type="similarity">
    <text evidence="1 8">Belongs to the thiolase-like superfamily. FabH family.</text>
</comment>
<reference evidence="11 12" key="1">
    <citation type="submission" date="2019-02" db="EMBL/GenBank/DDBJ databases">
        <title>Deep-cultivation of Planctomycetes and their phenomic and genomic characterization uncovers novel biology.</title>
        <authorList>
            <person name="Wiegand S."/>
            <person name="Jogler M."/>
            <person name="Boedeker C."/>
            <person name="Pinto D."/>
            <person name="Vollmers J."/>
            <person name="Rivas-Marin E."/>
            <person name="Kohn T."/>
            <person name="Peeters S.H."/>
            <person name="Heuer A."/>
            <person name="Rast P."/>
            <person name="Oberbeckmann S."/>
            <person name="Bunk B."/>
            <person name="Jeske O."/>
            <person name="Meyerdierks A."/>
            <person name="Storesund J.E."/>
            <person name="Kallscheuer N."/>
            <person name="Luecker S."/>
            <person name="Lage O.M."/>
            <person name="Pohl T."/>
            <person name="Merkel B.J."/>
            <person name="Hornburger P."/>
            <person name="Mueller R.-W."/>
            <person name="Bruemmer F."/>
            <person name="Labrenz M."/>
            <person name="Spormann A.M."/>
            <person name="Op Den Camp H."/>
            <person name="Overmann J."/>
            <person name="Amann R."/>
            <person name="Jetten M.S.M."/>
            <person name="Mascher T."/>
            <person name="Medema M.H."/>
            <person name="Devos D.P."/>
            <person name="Kaster A.-K."/>
            <person name="Ovreas L."/>
            <person name="Rohde M."/>
            <person name="Galperin M.Y."/>
            <person name="Jogler C."/>
        </authorList>
    </citation>
    <scope>NUCLEOTIDE SEQUENCE [LARGE SCALE GENOMIC DNA]</scope>
    <source>
        <strain evidence="11 12">Mal64</strain>
    </source>
</reference>
<keyword evidence="2 8" id="KW-0444">Lipid biosynthesis</keyword>
<dbReference type="InterPro" id="IPR013751">
    <property type="entry name" value="ACP_syn_III_N"/>
</dbReference>
<dbReference type="EC" id="2.3.1.180" evidence="8"/>
<feature type="active site" evidence="8">
    <location>
        <position position="303"/>
    </location>
</feature>
<dbReference type="Gene3D" id="3.40.47.10">
    <property type="match status" value="1"/>
</dbReference>
<comment type="pathway">
    <text evidence="8">Lipid metabolism; fatty acid biosynthesis.</text>
</comment>
<keyword evidence="6 8" id="KW-0275">Fatty acid biosynthesis</keyword>
<dbReference type="PANTHER" id="PTHR43091:SF1">
    <property type="entry name" value="BETA-KETOACYL-[ACYL-CARRIER-PROTEIN] SYNTHASE III, CHLOROPLASTIC"/>
    <property type="match status" value="1"/>
</dbReference>
<comment type="subunit">
    <text evidence="8">Homodimer.</text>
</comment>
<proteinExistence type="inferred from homology"/>
<dbReference type="PANTHER" id="PTHR43091">
    <property type="entry name" value="3-OXOACYL-[ACYL-CARRIER-PROTEIN] SYNTHASE"/>
    <property type="match status" value="1"/>
</dbReference>
<dbReference type="RefSeq" id="WP_146398158.1">
    <property type="nucleotide sequence ID" value="NZ_SJPQ01000001.1"/>
</dbReference>
<sequence>MTTPAKPDIDVQIRRGPLHRLMGVRIAGTGNAVGSQVVSNDDLASLGCDADWIIQRTGIRERRHAAEGETTGSLATAAAERALEAAGGSRDEVDLLLLATFTPDRLCPQTATSVQDSLGLNCPAMDLTSACAGFVYALFTGAQFIATGAARRVLVVGADVNTRVINPNDKKVFPLFGDGAGAVVLERGSDEQGMMAYTFGADGSGADLLTRYVGGVEQPFSADLGCGDAAQWLLSMNGKPVFKWAVRLLEDTFAHVLEAAGRDTDAVKLWLLHQANARILTAAADSMGIPADLVVKNIDRLGNTSGGSIPIALDESVREGRIAEGDELMLCGFGAGLSWGTALWKW</sequence>
<dbReference type="EMBL" id="SJPQ01000001">
    <property type="protein sequence ID" value="TWT90882.1"/>
    <property type="molecule type" value="Genomic_DNA"/>
</dbReference>
<feature type="region of interest" description="ACP-binding" evidence="8">
    <location>
        <begin position="274"/>
        <end position="278"/>
    </location>
</feature>
<keyword evidence="8 11" id="KW-0012">Acyltransferase</keyword>
<dbReference type="InterPro" id="IPR004655">
    <property type="entry name" value="FabH"/>
</dbReference>
<gene>
    <name evidence="11" type="primary">fabH_2</name>
    <name evidence="8" type="synonym">fabH</name>
    <name evidence="11" type="ORF">Mal64_12800</name>
</gene>
<evidence type="ECO:0000256" key="8">
    <source>
        <dbReference type="HAMAP-Rule" id="MF_01815"/>
    </source>
</evidence>
<name>A0A5C5ZTN1_9BACT</name>
<keyword evidence="12" id="KW-1185">Reference proteome</keyword>
<dbReference type="GO" id="GO:0006633">
    <property type="term" value="P:fatty acid biosynthetic process"/>
    <property type="evidence" value="ECO:0007669"/>
    <property type="project" value="UniProtKB-UniRule"/>
</dbReference>
<evidence type="ECO:0000256" key="7">
    <source>
        <dbReference type="ARBA" id="ARBA00023268"/>
    </source>
</evidence>
<protein>
    <recommendedName>
        <fullName evidence="8">Beta-ketoacyl-[acyl-carrier-protein] synthase III</fullName>
        <shortName evidence="8">Beta-ketoacyl-ACP synthase III</shortName>
        <shortName evidence="8">KAS III</shortName>
        <ecNumber evidence="8">2.3.1.180</ecNumber>
    </recommendedName>
    <alternativeName>
        <fullName evidence="8">3-oxoacyl-[acyl-carrier-protein] synthase 3</fullName>
    </alternativeName>
    <alternativeName>
        <fullName evidence="8">3-oxoacyl-[acyl-carrier-protein] synthase III</fullName>
    </alternativeName>
</protein>
<dbReference type="GO" id="GO:0005737">
    <property type="term" value="C:cytoplasm"/>
    <property type="evidence" value="ECO:0007669"/>
    <property type="project" value="UniProtKB-SubCell"/>
</dbReference>
<keyword evidence="4 8" id="KW-0276">Fatty acid metabolism</keyword>
<comment type="caution">
    <text evidence="11">The sequence shown here is derived from an EMBL/GenBank/DDBJ whole genome shotgun (WGS) entry which is preliminary data.</text>
</comment>
<evidence type="ECO:0000256" key="6">
    <source>
        <dbReference type="ARBA" id="ARBA00023160"/>
    </source>
</evidence>
<evidence type="ECO:0000256" key="3">
    <source>
        <dbReference type="ARBA" id="ARBA00022679"/>
    </source>
</evidence>